<accession>A1HLR8</accession>
<dbReference type="EMBL" id="AAWL01000001">
    <property type="protein sequence ID" value="EAX48774.1"/>
    <property type="molecule type" value="Genomic_DNA"/>
</dbReference>
<feature type="coiled-coil region" evidence="1">
    <location>
        <begin position="25"/>
        <end position="80"/>
    </location>
</feature>
<dbReference type="eggNOG" id="COG1570">
    <property type="taxonomic scope" value="Bacteria"/>
</dbReference>
<evidence type="ECO:0000313" key="2">
    <source>
        <dbReference type="EMBL" id="EAX48774.1"/>
    </source>
</evidence>
<dbReference type="AlphaFoldDB" id="A1HLR8"/>
<dbReference type="Gene3D" id="1.20.5.110">
    <property type="match status" value="1"/>
</dbReference>
<dbReference type="Gene3D" id="1.20.5.340">
    <property type="match status" value="1"/>
</dbReference>
<keyword evidence="1" id="KW-0175">Coiled coil</keyword>
<dbReference type="Proteomes" id="UP000005139">
    <property type="component" value="Unassembled WGS sequence"/>
</dbReference>
<keyword evidence="3" id="KW-1185">Reference proteome</keyword>
<protein>
    <submittedName>
        <fullName evidence="2">KID repeat protein</fullName>
    </submittedName>
</protein>
<sequence length="157" mass="18422">MSNEELLSTLRSIIKEELSPINNRLDKIESRLDKIESRLDKVESRLDKVESRLDKVESRLDKVESRLDILETRLENLEGQVKENTDFIEVLLHRTEELNAQMHNLSINVDKLCGQVTTIQTNMATKEDIARMEYKISFLNDRLLNQEYEIHRLKAAK</sequence>
<dbReference type="RefSeq" id="WP_007287981.1">
    <property type="nucleotide sequence ID" value="NZ_AAWL01000001.1"/>
</dbReference>
<proteinExistence type="predicted"/>
<dbReference type="OrthoDB" id="1684411at2"/>
<dbReference type="Pfam" id="PF03670">
    <property type="entry name" value="UPF0184"/>
    <property type="match status" value="1"/>
</dbReference>
<reference evidence="2 3" key="2">
    <citation type="submission" date="2007-01" db="EMBL/GenBank/DDBJ databases">
        <title>Sequencing of the draft genome and assembly of Thermosinus carboxydivorans Nor1.</title>
        <authorList>
            <consortium name="US DOE Joint Genome Institute (JGI-PGF)"/>
            <person name="Copeland A."/>
            <person name="Lucas S."/>
            <person name="Lapidus A."/>
            <person name="Barry K."/>
            <person name="Glavina del Rio T."/>
            <person name="Dalin E."/>
            <person name="Tice H."/>
            <person name="Bruce D."/>
            <person name="Pitluck S."/>
            <person name="Richardson P."/>
        </authorList>
    </citation>
    <scope>NUCLEOTIDE SEQUENCE [LARGE SCALE GENOMIC DNA]</scope>
    <source>
        <strain evidence="2 3">Nor1</strain>
    </source>
</reference>
<name>A1HLR8_9FIRM</name>
<reference evidence="2 3" key="1">
    <citation type="submission" date="2007-01" db="EMBL/GenBank/DDBJ databases">
        <title>Annotation of the draft genome assembly of Thermosinus carboxydivorans Nor1.</title>
        <authorList>
            <consortium name="US DOE Joint Genome Institute (JGI-ORNL)"/>
            <person name="Larimer F."/>
            <person name="Land M."/>
            <person name="Hauser L."/>
        </authorList>
    </citation>
    <scope>NUCLEOTIDE SEQUENCE [LARGE SCALE GENOMIC DNA]</scope>
    <source>
        <strain evidence="2 3">Nor1</strain>
    </source>
</reference>
<gene>
    <name evidence="2" type="ORF">TcarDRAFT_2463</name>
</gene>
<comment type="caution">
    <text evidence="2">The sequence shown here is derived from an EMBL/GenBank/DDBJ whole genome shotgun (WGS) entry which is preliminary data.</text>
</comment>
<organism evidence="2 3">
    <name type="scientific">Thermosinus carboxydivorans Nor1</name>
    <dbReference type="NCBI Taxonomy" id="401526"/>
    <lineage>
        <taxon>Bacteria</taxon>
        <taxon>Bacillati</taxon>
        <taxon>Bacillota</taxon>
        <taxon>Negativicutes</taxon>
        <taxon>Selenomonadales</taxon>
        <taxon>Sporomusaceae</taxon>
        <taxon>Thermosinus</taxon>
    </lineage>
</organism>
<dbReference type="SUPFAM" id="SSF57997">
    <property type="entry name" value="Tropomyosin"/>
    <property type="match status" value="1"/>
</dbReference>
<evidence type="ECO:0000313" key="3">
    <source>
        <dbReference type="Proteomes" id="UP000005139"/>
    </source>
</evidence>
<evidence type="ECO:0000256" key="1">
    <source>
        <dbReference type="SAM" id="Coils"/>
    </source>
</evidence>